<dbReference type="Gene3D" id="3.40.50.720">
    <property type="entry name" value="NAD(P)-binding Rossmann-like Domain"/>
    <property type="match status" value="1"/>
</dbReference>
<evidence type="ECO:0000313" key="1">
    <source>
        <dbReference type="EMBL" id="CAD8281908.1"/>
    </source>
</evidence>
<organism evidence="1">
    <name type="scientific">Chlamydomonas euryale</name>
    <dbReference type="NCBI Taxonomy" id="1486919"/>
    <lineage>
        <taxon>Eukaryota</taxon>
        <taxon>Viridiplantae</taxon>
        <taxon>Chlorophyta</taxon>
        <taxon>core chlorophytes</taxon>
        <taxon>Chlorophyceae</taxon>
        <taxon>CS clade</taxon>
        <taxon>Chlamydomonadales</taxon>
        <taxon>Chlamydomonadaceae</taxon>
        <taxon>Chlamydomonas</taxon>
    </lineage>
</organism>
<accession>A0A7R9V154</accession>
<name>A0A7R9V154_9CHLO</name>
<protein>
    <recommendedName>
        <fullName evidence="2">Dehydrogenase/reductase SDR family member 12</fullName>
    </recommendedName>
</protein>
<evidence type="ECO:0008006" key="2">
    <source>
        <dbReference type="Google" id="ProtNLM"/>
    </source>
</evidence>
<sequence length="325" mass="35318">MFETIAFLLHGTKYFGREGYARAAKGFDNSIMKRTLDGKLCLVTGANQGIGLATSIELAKHGAKVYMVCRNPERGEAAVAQVKSQSGSSDVFLKVCDISSLASVVAFADGVAAAGEAVYCLVNNAGVLINEREKSVDGFDMNTATNTLGTYVLTALLAPALARCPGSRIITVTSGGMYTQHLDSKDLNNKNMHKYDGSVAYALDKRRQVAMTERLAELLGKSGVGVYAMHPGWTETDGVKKSIPGFYKFYKDKFRDIGMGIDTIVWLALQDQDKLKPGALYLDRTEAEKHLCMAGTHYTKKDVDQLFAAMNKMVSGVVPEERLKL</sequence>
<dbReference type="PANTHER" id="PTHR44656">
    <property type="entry name" value="DEHYDROGENASE/REDUCTASE SDR FAMILY MEMBER 12"/>
    <property type="match status" value="1"/>
</dbReference>
<dbReference type="InterPro" id="IPR052992">
    <property type="entry name" value="SDR_member_12"/>
</dbReference>
<dbReference type="SUPFAM" id="SSF51735">
    <property type="entry name" value="NAD(P)-binding Rossmann-fold domains"/>
    <property type="match status" value="1"/>
</dbReference>
<gene>
    <name evidence="1" type="ORF">CEUR00632_LOCUS1943</name>
</gene>
<dbReference type="Pfam" id="PF00106">
    <property type="entry name" value="adh_short"/>
    <property type="match status" value="1"/>
</dbReference>
<reference evidence="1" key="1">
    <citation type="submission" date="2021-01" db="EMBL/GenBank/DDBJ databases">
        <authorList>
            <person name="Corre E."/>
            <person name="Pelletier E."/>
            <person name="Niang G."/>
            <person name="Scheremetjew M."/>
            <person name="Finn R."/>
            <person name="Kale V."/>
            <person name="Holt S."/>
            <person name="Cochrane G."/>
            <person name="Meng A."/>
            <person name="Brown T."/>
            <person name="Cohen L."/>
        </authorList>
    </citation>
    <scope>NUCLEOTIDE SEQUENCE</scope>
    <source>
        <strain evidence="1">CCMP219</strain>
    </source>
</reference>
<dbReference type="EMBL" id="HBEC01004265">
    <property type="protein sequence ID" value="CAD8281908.1"/>
    <property type="molecule type" value="Transcribed_RNA"/>
</dbReference>
<dbReference type="InterPro" id="IPR036291">
    <property type="entry name" value="NAD(P)-bd_dom_sf"/>
</dbReference>
<dbReference type="PANTHER" id="PTHR44656:SF7">
    <property type="entry name" value="DEHYDROGENASE_REDUCTASE SDR FAMILY MEMBER 12"/>
    <property type="match status" value="1"/>
</dbReference>
<dbReference type="PRINTS" id="PR00081">
    <property type="entry name" value="GDHRDH"/>
</dbReference>
<dbReference type="AlphaFoldDB" id="A0A7R9V154"/>
<proteinExistence type="predicted"/>
<dbReference type="InterPro" id="IPR002347">
    <property type="entry name" value="SDR_fam"/>
</dbReference>